<dbReference type="GeneID" id="25791769"/>
<protein>
    <submittedName>
        <fullName evidence="2">Uncharacterized protein</fullName>
    </submittedName>
</protein>
<feature type="compositionally biased region" description="Basic and acidic residues" evidence="1">
    <location>
        <begin position="51"/>
        <end position="61"/>
    </location>
</feature>
<dbReference type="EMBL" id="ABDF02000076">
    <property type="protein sequence ID" value="EHK20998.1"/>
    <property type="molecule type" value="Genomic_DNA"/>
</dbReference>
<dbReference type="AlphaFoldDB" id="G9MX65"/>
<feature type="region of interest" description="Disordered" evidence="1">
    <location>
        <begin position="299"/>
        <end position="348"/>
    </location>
</feature>
<name>G9MX65_HYPVG</name>
<comment type="caution">
    <text evidence="2">The sequence shown here is derived from an EMBL/GenBank/DDBJ whole genome shotgun (WGS) entry which is preliminary data.</text>
</comment>
<dbReference type="Proteomes" id="UP000007115">
    <property type="component" value="Unassembled WGS sequence"/>
</dbReference>
<reference evidence="2 3" key="1">
    <citation type="journal article" date="2011" name="Genome Biol.">
        <title>Comparative genome sequence analysis underscores mycoparasitism as the ancestral life style of Trichoderma.</title>
        <authorList>
            <person name="Kubicek C.P."/>
            <person name="Herrera-Estrella A."/>
            <person name="Seidl-Seiboth V."/>
            <person name="Martinez D.A."/>
            <person name="Druzhinina I.S."/>
            <person name="Thon M."/>
            <person name="Zeilinger S."/>
            <person name="Casas-Flores S."/>
            <person name="Horwitz B.A."/>
            <person name="Mukherjee P.K."/>
            <person name="Mukherjee M."/>
            <person name="Kredics L."/>
            <person name="Alcaraz L.D."/>
            <person name="Aerts A."/>
            <person name="Antal Z."/>
            <person name="Atanasova L."/>
            <person name="Cervantes-Badillo M.G."/>
            <person name="Challacombe J."/>
            <person name="Chertkov O."/>
            <person name="McCluskey K."/>
            <person name="Coulpier F."/>
            <person name="Deshpande N."/>
            <person name="von Doehren H."/>
            <person name="Ebbole D.J."/>
            <person name="Esquivel-Naranjo E.U."/>
            <person name="Fekete E."/>
            <person name="Flipphi M."/>
            <person name="Glaser F."/>
            <person name="Gomez-Rodriguez E.Y."/>
            <person name="Gruber S."/>
            <person name="Han C."/>
            <person name="Henrissat B."/>
            <person name="Hermosa R."/>
            <person name="Hernandez-Onate M."/>
            <person name="Karaffa L."/>
            <person name="Kosti I."/>
            <person name="Le Crom S."/>
            <person name="Lindquist E."/>
            <person name="Lucas S."/>
            <person name="Luebeck M."/>
            <person name="Luebeck P.S."/>
            <person name="Margeot A."/>
            <person name="Metz B."/>
            <person name="Misra M."/>
            <person name="Nevalainen H."/>
            <person name="Omann M."/>
            <person name="Packer N."/>
            <person name="Perrone G."/>
            <person name="Uresti-Rivera E.E."/>
            <person name="Salamov A."/>
            <person name="Schmoll M."/>
            <person name="Seiboth B."/>
            <person name="Shapiro H."/>
            <person name="Sukno S."/>
            <person name="Tamayo-Ramos J.A."/>
            <person name="Tisch D."/>
            <person name="Wiest A."/>
            <person name="Wilkinson H.H."/>
            <person name="Zhang M."/>
            <person name="Coutinho P.M."/>
            <person name="Kenerley C.M."/>
            <person name="Monte E."/>
            <person name="Baker S.E."/>
            <person name="Grigoriev I.V."/>
        </authorList>
    </citation>
    <scope>NUCLEOTIDE SEQUENCE [LARGE SCALE GENOMIC DNA]</scope>
    <source>
        <strain evidence="3">Gv29-8 / FGSC 10586</strain>
    </source>
</reference>
<keyword evidence="3" id="KW-1185">Reference proteome</keyword>
<organism evidence="2 3">
    <name type="scientific">Hypocrea virens (strain Gv29-8 / FGSC 10586)</name>
    <name type="common">Gliocladium virens</name>
    <name type="synonym">Trichoderma virens</name>
    <dbReference type="NCBI Taxonomy" id="413071"/>
    <lineage>
        <taxon>Eukaryota</taxon>
        <taxon>Fungi</taxon>
        <taxon>Dikarya</taxon>
        <taxon>Ascomycota</taxon>
        <taxon>Pezizomycotina</taxon>
        <taxon>Sordariomycetes</taxon>
        <taxon>Hypocreomycetidae</taxon>
        <taxon>Hypocreales</taxon>
        <taxon>Hypocreaceae</taxon>
        <taxon>Trichoderma</taxon>
    </lineage>
</organism>
<sequence length="417" mass="46459">MDLSGRGDPSPMPHAEDDDIQDLIESLISSYKFGIPESSERNGPSPPPEPVTERQAEDVHSNIEPINTPPSIAELRQQCVLAFETCVHYESLMNHQWAENRFADFNLSVEGVGALSESGASPDSCFESGQDDMALVQNALTMLKNFLAECISCAKERSSTDAATEKVDSSLEKLALIVAAIRKTGMRSRLARDGRFKLKEHEELAAFLRVICLRRNTSNKFGIEVGKEDRKDVFKFERLSTQEIIKISEEVQLSKAQQRLIEVNLRRRNRFLQAQEHSKNLKACQNGKQEIVGNTRVELDRGTQRLPNMKPLSPENPERNSTRGLAQRQIQPTPTAAETKAPTAEGSFQVRRAKRTASQPAMTVMSAITAITALTAAAQYPKAPDVCQKSTMFKCPCCCQTLPAKFGTDKDLWKYRS</sequence>
<evidence type="ECO:0000313" key="3">
    <source>
        <dbReference type="Proteomes" id="UP000007115"/>
    </source>
</evidence>
<feature type="compositionally biased region" description="Polar residues" evidence="1">
    <location>
        <begin position="322"/>
        <end position="331"/>
    </location>
</feature>
<feature type="compositionally biased region" description="Low complexity" evidence="1">
    <location>
        <begin position="332"/>
        <end position="345"/>
    </location>
</feature>
<dbReference type="eggNOG" id="ENOG502RX3H">
    <property type="taxonomic scope" value="Eukaryota"/>
</dbReference>
<gene>
    <name evidence="2" type="ORF">TRIVIDRAFT_223464</name>
</gene>
<evidence type="ECO:0000313" key="2">
    <source>
        <dbReference type="EMBL" id="EHK20998.1"/>
    </source>
</evidence>
<dbReference type="STRING" id="413071.G9MX65"/>
<proteinExistence type="predicted"/>
<dbReference type="InParanoid" id="G9MX65"/>
<dbReference type="VEuPathDB" id="FungiDB:TRIVIDRAFT_223464"/>
<dbReference type="RefSeq" id="XP_013955191.1">
    <property type="nucleotide sequence ID" value="XM_014099716.1"/>
</dbReference>
<dbReference type="OMA" id="AECISCA"/>
<feature type="region of interest" description="Disordered" evidence="1">
    <location>
        <begin position="1"/>
        <end position="21"/>
    </location>
</feature>
<accession>G9MX65</accession>
<dbReference type="HOGENOM" id="CLU_051700_0_0_1"/>
<dbReference type="OrthoDB" id="20872at2759"/>
<evidence type="ECO:0000256" key="1">
    <source>
        <dbReference type="SAM" id="MobiDB-lite"/>
    </source>
</evidence>
<feature type="region of interest" description="Disordered" evidence="1">
    <location>
        <begin position="34"/>
        <end position="65"/>
    </location>
</feature>